<name>A0ABQ6FK18_9RHOO</name>
<dbReference type="EMBL" id="BSPX01000116">
    <property type="protein sequence ID" value="GLT24642.1"/>
    <property type="molecule type" value="Genomic_DNA"/>
</dbReference>
<evidence type="ECO:0000256" key="2">
    <source>
        <dbReference type="SAM" id="Phobius"/>
    </source>
</evidence>
<evidence type="ECO:0000256" key="1">
    <source>
        <dbReference type="SAM" id="MobiDB-lite"/>
    </source>
</evidence>
<feature type="compositionally biased region" description="Pro residues" evidence="1">
    <location>
        <begin position="1"/>
        <end position="16"/>
    </location>
</feature>
<dbReference type="Proteomes" id="UP001157167">
    <property type="component" value="Unassembled WGS sequence"/>
</dbReference>
<accession>A0ABQ6FK18</accession>
<keyword evidence="2" id="KW-0472">Membrane</keyword>
<proteinExistence type="predicted"/>
<feature type="compositionally biased region" description="Basic and acidic residues" evidence="1">
    <location>
        <begin position="88"/>
        <end position="112"/>
    </location>
</feature>
<evidence type="ECO:0008006" key="5">
    <source>
        <dbReference type="Google" id="ProtNLM"/>
    </source>
</evidence>
<keyword evidence="2" id="KW-0812">Transmembrane</keyword>
<organism evidence="3 4">
    <name type="scientific">Zoogloea oryzae</name>
    <dbReference type="NCBI Taxonomy" id="310767"/>
    <lineage>
        <taxon>Bacteria</taxon>
        <taxon>Pseudomonadati</taxon>
        <taxon>Pseudomonadota</taxon>
        <taxon>Betaproteobacteria</taxon>
        <taxon>Rhodocyclales</taxon>
        <taxon>Zoogloeaceae</taxon>
        <taxon>Zoogloea</taxon>
    </lineage>
</organism>
<keyword evidence="4" id="KW-1185">Reference proteome</keyword>
<protein>
    <recommendedName>
        <fullName evidence="5">LPXTG cell wall anchor domain-containing protein</fullName>
    </recommendedName>
</protein>
<reference evidence="4" key="1">
    <citation type="journal article" date="2019" name="Int. J. Syst. Evol. Microbiol.">
        <title>The Global Catalogue of Microorganisms (GCM) 10K type strain sequencing project: providing services to taxonomists for standard genome sequencing and annotation.</title>
        <authorList>
            <consortium name="The Broad Institute Genomics Platform"/>
            <consortium name="The Broad Institute Genome Sequencing Center for Infectious Disease"/>
            <person name="Wu L."/>
            <person name="Ma J."/>
        </authorList>
    </citation>
    <scope>NUCLEOTIDE SEQUENCE [LARGE SCALE GENOMIC DNA]</scope>
    <source>
        <strain evidence="4">NBRC 102407</strain>
    </source>
</reference>
<gene>
    <name evidence="3" type="ORF">GCM10007933_41310</name>
</gene>
<feature type="transmembrane region" description="Helical" evidence="2">
    <location>
        <begin position="33"/>
        <end position="54"/>
    </location>
</feature>
<evidence type="ECO:0000313" key="3">
    <source>
        <dbReference type="EMBL" id="GLT24642.1"/>
    </source>
</evidence>
<keyword evidence="2" id="KW-1133">Transmembrane helix</keyword>
<feature type="region of interest" description="Disordered" evidence="1">
    <location>
        <begin position="1"/>
        <end position="23"/>
    </location>
</feature>
<sequence>MAAPTPAPAAPAPAPAQPATGGLPPDIAEQLHVWGAPVGGLIAVLVGGGALVWLRRRRNAEAYEEDTGEPTTQPDFRISAPPSTRSQQIEKKNAPLPPERDEPQFHHADHSEPPPVVDHGGEWAEPTFAPAHPIPFDQTVDEQDSALELAEIMMSFGRTQGAAETLADYIRNNPRQAVKPWLKLLEVYYVAGMRAEFEVLTRQLNKTFNVKMVSWNDFKDIRSTPDTVEQMAHICQRLQDLWGTQEAQVYIHQILRDNRNGTRQGFPLRVVEELLLLLAILDDELGPYKPPVEPTLEAMETAPPPTLSAFDV</sequence>
<comment type="caution">
    <text evidence="3">The sequence shown here is derived from an EMBL/GenBank/DDBJ whole genome shotgun (WGS) entry which is preliminary data.</text>
</comment>
<feature type="region of interest" description="Disordered" evidence="1">
    <location>
        <begin position="62"/>
        <end position="116"/>
    </location>
</feature>
<evidence type="ECO:0000313" key="4">
    <source>
        <dbReference type="Proteomes" id="UP001157167"/>
    </source>
</evidence>